<evidence type="ECO:0000259" key="1">
    <source>
        <dbReference type="Pfam" id="PF09359"/>
    </source>
</evidence>
<dbReference type="KEGG" id="eac:EAL2_c07790"/>
<dbReference type="eggNOG" id="COG5036">
    <property type="taxonomic scope" value="Bacteria"/>
</dbReference>
<dbReference type="Pfam" id="PF09359">
    <property type="entry name" value="VTC"/>
    <property type="match status" value="1"/>
</dbReference>
<dbReference type="STRING" id="1286171.EAL2_c07790"/>
<keyword evidence="3" id="KW-1185">Reference proteome</keyword>
<dbReference type="InterPro" id="IPR018966">
    <property type="entry name" value="VTC_domain"/>
</dbReference>
<evidence type="ECO:0000313" key="2">
    <source>
        <dbReference type="EMBL" id="AHM56079.1"/>
    </source>
</evidence>
<accession>W8T2V5</accession>
<gene>
    <name evidence="2" type="ORF">EAL2_c07790</name>
</gene>
<dbReference type="InterPro" id="IPR042267">
    <property type="entry name" value="VTC_sf"/>
</dbReference>
<dbReference type="HOGENOM" id="CLU_072767_1_0_9"/>
<dbReference type="PATRIC" id="fig|1286171.3.peg.724"/>
<feature type="domain" description="VTC" evidence="1">
    <location>
        <begin position="15"/>
        <end position="231"/>
    </location>
</feature>
<proteinExistence type="predicted"/>
<dbReference type="AlphaFoldDB" id="W8T2V5"/>
<sequence>MEVSQMAQYQDVFRRYEKKYMLSEQQHKALMQNLDTYMTKDSYGFHTICNVYFDTASYELIRTSIEKPVYKEKLRLRSYGIPKPGDNVFVEIKKKFDGIVYKRRVQLSLDEALSFLTLSKQTTASSQILGEIDWFMKRYMPVPKVFIAYDRLALFGNEDANLRITFDQNIRFRECLLDPSKGSWGNHLLEPGKILMEIKIPGTMPIWLSQILAGLNIFPTSFSKYGNCYKQHLIYNTYQKGGINHAG</sequence>
<organism evidence="2 3">
    <name type="scientific">Peptoclostridium acidaminophilum DSM 3953</name>
    <dbReference type="NCBI Taxonomy" id="1286171"/>
    <lineage>
        <taxon>Bacteria</taxon>
        <taxon>Bacillati</taxon>
        <taxon>Bacillota</taxon>
        <taxon>Clostridia</taxon>
        <taxon>Peptostreptococcales</taxon>
        <taxon>Peptoclostridiaceae</taxon>
        <taxon>Peptoclostridium</taxon>
    </lineage>
</organism>
<reference evidence="2 3" key="1">
    <citation type="journal article" date="2014" name="Genome Announc.">
        <title>Complete Genome Sequence of Amino Acid-Utilizing Eubacterium acidaminophilum al-2 (DSM 3953).</title>
        <authorList>
            <person name="Poehlein A."/>
            <person name="Andreesen J.R."/>
            <person name="Daniel R."/>
        </authorList>
    </citation>
    <scope>NUCLEOTIDE SEQUENCE [LARGE SCALE GENOMIC DNA]</scope>
    <source>
        <strain evidence="2 3">DSM 3953</strain>
    </source>
</reference>
<dbReference type="GO" id="GO:0006799">
    <property type="term" value="P:polyphosphate biosynthetic process"/>
    <property type="evidence" value="ECO:0007669"/>
    <property type="project" value="UniProtKB-ARBA"/>
</dbReference>
<dbReference type="EMBL" id="CP007452">
    <property type="protein sequence ID" value="AHM56079.1"/>
    <property type="molecule type" value="Genomic_DNA"/>
</dbReference>
<protein>
    <submittedName>
        <fullName evidence="2">VTC domain protein</fullName>
    </submittedName>
</protein>
<name>W8T2V5_PEPAC</name>
<dbReference type="Gene3D" id="3.20.100.30">
    <property type="entry name" value="VTC, catalytic tunnel domain"/>
    <property type="match status" value="1"/>
</dbReference>
<dbReference type="Proteomes" id="UP000019591">
    <property type="component" value="Chromosome"/>
</dbReference>
<evidence type="ECO:0000313" key="3">
    <source>
        <dbReference type="Proteomes" id="UP000019591"/>
    </source>
</evidence>
<dbReference type="CDD" id="cd07750">
    <property type="entry name" value="PolyPPase_VTC_like"/>
    <property type="match status" value="1"/>
</dbReference>